<protein>
    <submittedName>
        <fullName evidence="2">Uncharacterized protein</fullName>
    </submittedName>
</protein>
<feature type="transmembrane region" description="Helical" evidence="1">
    <location>
        <begin position="10"/>
        <end position="28"/>
    </location>
</feature>
<proteinExistence type="predicted"/>
<dbReference type="EMBL" id="SNYJ01000002">
    <property type="protein sequence ID" value="TDQ42271.1"/>
    <property type="molecule type" value="Genomic_DNA"/>
</dbReference>
<dbReference type="InterPro" id="IPR035211">
    <property type="entry name" value="DUF5325"/>
</dbReference>
<evidence type="ECO:0000313" key="3">
    <source>
        <dbReference type="Proteomes" id="UP000295632"/>
    </source>
</evidence>
<reference evidence="2 3" key="1">
    <citation type="submission" date="2019-03" db="EMBL/GenBank/DDBJ databases">
        <title>Genomic Encyclopedia of Type Strains, Phase IV (KMG-IV): sequencing the most valuable type-strain genomes for metagenomic binning, comparative biology and taxonomic classification.</title>
        <authorList>
            <person name="Goeker M."/>
        </authorList>
    </citation>
    <scope>NUCLEOTIDE SEQUENCE [LARGE SCALE GENOMIC DNA]</scope>
    <source>
        <strain evidence="2 3">DSM 28697</strain>
    </source>
</reference>
<dbReference type="Proteomes" id="UP000295632">
    <property type="component" value="Unassembled WGS sequence"/>
</dbReference>
<dbReference type="Pfam" id="PF17259">
    <property type="entry name" value="DUF5325"/>
    <property type="match status" value="1"/>
</dbReference>
<gene>
    <name evidence="2" type="ORF">EV213_102302</name>
</gene>
<dbReference type="AlphaFoldDB" id="A0A4R6U7F0"/>
<keyword evidence="3" id="KW-1185">Reference proteome</keyword>
<organism evidence="2 3">
    <name type="scientific">Aureibacillus halotolerans</name>
    <dbReference type="NCBI Taxonomy" id="1508390"/>
    <lineage>
        <taxon>Bacteria</taxon>
        <taxon>Bacillati</taxon>
        <taxon>Bacillota</taxon>
        <taxon>Bacilli</taxon>
        <taxon>Bacillales</taxon>
        <taxon>Bacillaceae</taxon>
        <taxon>Aureibacillus</taxon>
    </lineage>
</organism>
<name>A0A4R6U7F0_9BACI</name>
<keyword evidence="1" id="KW-0472">Membrane</keyword>
<feature type="transmembrane region" description="Helical" evidence="1">
    <location>
        <begin position="34"/>
        <end position="52"/>
    </location>
</feature>
<keyword evidence="1" id="KW-1133">Transmembrane helix</keyword>
<keyword evidence="1" id="KW-0812">Transmembrane</keyword>
<accession>A0A4R6U7F0</accession>
<dbReference type="RefSeq" id="WP_243739977.1">
    <property type="nucleotide sequence ID" value="NZ_SNYJ01000002.1"/>
</dbReference>
<comment type="caution">
    <text evidence="2">The sequence shown here is derived from an EMBL/GenBank/DDBJ whole genome shotgun (WGS) entry which is preliminary data.</text>
</comment>
<evidence type="ECO:0000256" key="1">
    <source>
        <dbReference type="SAM" id="Phobius"/>
    </source>
</evidence>
<sequence length="63" mass="6889">MEMKEIKWKYLLLAVLCAFFISLIGVAIGLKSWLLGIIATLCIVACMGVGFSQKAKDRIAGKI</sequence>
<evidence type="ECO:0000313" key="2">
    <source>
        <dbReference type="EMBL" id="TDQ42271.1"/>
    </source>
</evidence>